<sequence length="126" mass="14383">MFVHPAKKYAREAKKITGSGRPSDGEFLFVAHMPESALHVLYHGGADDAIRAWLVRHGVRVHDHRPEWRGEAERLRAEGLRGTSFERHRFLNAGDYFGTWQLLTCLRSCRRTIACCWIPTHSSSSP</sequence>
<reference evidence="1" key="1">
    <citation type="submission" date="2023-10" db="EMBL/GenBank/DDBJ databases">
        <authorList>
            <person name="Chen Y."/>
            <person name="Shah S."/>
            <person name="Dougan E. K."/>
            <person name="Thang M."/>
            <person name="Chan C."/>
        </authorList>
    </citation>
    <scope>NUCLEOTIDE SEQUENCE [LARGE SCALE GENOMIC DNA]</scope>
</reference>
<proteinExistence type="predicted"/>
<dbReference type="EMBL" id="CAUYUJ010007624">
    <property type="protein sequence ID" value="CAK0821383.1"/>
    <property type="molecule type" value="Genomic_DNA"/>
</dbReference>
<comment type="caution">
    <text evidence="1">The sequence shown here is derived from an EMBL/GenBank/DDBJ whole genome shotgun (WGS) entry which is preliminary data.</text>
</comment>
<evidence type="ECO:0000313" key="1">
    <source>
        <dbReference type="EMBL" id="CAK0821383.1"/>
    </source>
</evidence>
<dbReference type="Proteomes" id="UP001189429">
    <property type="component" value="Unassembled WGS sequence"/>
</dbReference>
<keyword evidence="2" id="KW-1185">Reference proteome</keyword>
<organism evidence="1 2">
    <name type="scientific">Prorocentrum cordatum</name>
    <dbReference type="NCBI Taxonomy" id="2364126"/>
    <lineage>
        <taxon>Eukaryota</taxon>
        <taxon>Sar</taxon>
        <taxon>Alveolata</taxon>
        <taxon>Dinophyceae</taxon>
        <taxon>Prorocentrales</taxon>
        <taxon>Prorocentraceae</taxon>
        <taxon>Prorocentrum</taxon>
    </lineage>
</organism>
<name>A0ABN9RSQ8_9DINO</name>
<evidence type="ECO:0000313" key="2">
    <source>
        <dbReference type="Proteomes" id="UP001189429"/>
    </source>
</evidence>
<accession>A0ABN9RSQ8</accession>
<gene>
    <name evidence="1" type="ORF">PCOR1329_LOCUS22720</name>
</gene>
<protein>
    <submittedName>
        <fullName evidence="1">Uncharacterized protein</fullName>
    </submittedName>
</protein>